<keyword evidence="5" id="KW-1185">Reference proteome</keyword>
<evidence type="ECO:0000259" key="3">
    <source>
        <dbReference type="PROSITE" id="PS50800"/>
    </source>
</evidence>
<protein>
    <recommendedName>
        <fullName evidence="3">SAP domain-containing protein</fullName>
    </recommendedName>
</protein>
<dbReference type="PANTHER" id="PTHR47331:SF6">
    <property type="entry name" value="DOUBLECORTIN DOMAIN-CONTAINING PROTEIN"/>
    <property type="match status" value="1"/>
</dbReference>
<dbReference type="SUPFAM" id="SSF68906">
    <property type="entry name" value="SAP domain"/>
    <property type="match status" value="1"/>
</dbReference>
<dbReference type="GO" id="GO:0042302">
    <property type="term" value="F:structural constituent of cuticle"/>
    <property type="evidence" value="ECO:0007669"/>
    <property type="project" value="UniProtKB-UniRule"/>
</dbReference>
<keyword evidence="1 2" id="KW-0193">Cuticle</keyword>
<dbReference type="AlphaFoldDB" id="A0A6A4WF73"/>
<dbReference type="Pfam" id="PF02037">
    <property type="entry name" value="SAP"/>
    <property type="match status" value="1"/>
</dbReference>
<evidence type="ECO:0000256" key="1">
    <source>
        <dbReference type="ARBA" id="ARBA00022460"/>
    </source>
</evidence>
<dbReference type="Gene3D" id="1.10.720.30">
    <property type="entry name" value="SAP domain"/>
    <property type="match status" value="1"/>
</dbReference>
<evidence type="ECO:0000313" key="4">
    <source>
        <dbReference type="EMBL" id="KAF0304643.1"/>
    </source>
</evidence>
<reference evidence="4 5" key="1">
    <citation type="submission" date="2019-07" db="EMBL/GenBank/DDBJ databases">
        <title>Draft genome assembly of a fouling barnacle, Amphibalanus amphitrite (Darwin, 1854): The first reference genome for Thecostraca.</title>
        <authorList>
            <person name="Kim W."/>
        </authorList>
    </citation>
    <scope>NUCLEOTIDE SEQUENCE [LARGE SCALE GENOMIC DNA]</scope>
    <source>
        <strain evidence="4">SNU_AA5</strain>
        <tissue evidence="4">Soma without cirri and trophi</tissue>
    </source>
</reference>
<gene>
    <name evidence="4" type="ORF">FJT64_002688</name>
</gene>
<dbReference type="InterPro" id="IPR003034">
    <property type="entry name" value="SAP_dom"/>
</dbReference>
<dbReference type="InterPro" id="IPR000618">
    <property type="entry name" value="Insect_cuticle"/>
</dbReference>
<dbReference type="PROSITE" id="PS00233">
    <property type="entry name" value="CHIT_BIND_RR_1"/>
    <property type="match status" value="1"/>
</dbReference>
<evidence type="ECO:0000256" key="2">
    <source>
        <dbReference type="PROSITE-ProRule" id="PRU00497"/>
    </source>
</evidence>
<dbReference type="EMBL" id="VIIS01000825">
    <property type="protein sequence ID" value="KAF0304643.1"/>
    <property type="molecule type" value="Genomic_DNA"/>
</dbReference>
<dbReference type="InterPro" id="IPR036361">
    <property type="entry name" value="SAP_dom_sf"/>
</dbReference>
<comment type="caution">
    <text evidence="4">The sequence shown here is derived from an EMBL/GenBank/DDBJ whole genome shotgun (WGS) entry which is preliminary data.</text>
</comment>
<sequence>MDIDIEKLVVRDLKRELDARGEDSRGTKAVLKERLAQVLREEACYKKAVMPDEDARSQADVDPESIARKEAFQMDQRSRAATRSRTNLRIGDVVVMVDESVPRGVWPLGLVKETLMGKDGRVRSVKVRARETMFLRPVTKFVVSLLVAVAASQEILSYDAGDHQHTASGEPGTSVSGEYSLQTPEGKTIVIKYKADENGYVAESDDLPQAPAVPDVPAVPEVKAAVEEPAAEEPKPVPAVYAFSPYHYGLPYAALPHAALPYAALPYAAAPLHYNFAPLPYAFAPLPVEH</sequence>
<proteinExistence type="predicted"/>
<dbReference type="Pfam" id="PF00379">
    <property type="entry name" value="Chitin_bind_4"/>
    <property type="match status" value="1"/>
</dbReference>
<organism evidence="4 5">
    <name type="scientific">Amphibalanus amphitrite</name>
    <name type="common">Striped barnacle</name>
    <name type="synonym">Balanus amphitrite</name>
    <dbReference type="NCBI Taxonomy" id="1232801"/>
    <lineage>
        <taxon>Eukaryota</taxon>
        <taxon>Metazoa</taxon>
        <taxon>Ecdysozoa</taxon>
        <taxon>Arthropoda</taxon>
        <taxon>Crustacea</taxon>
        <taxon>Multicrustacea</taxon>
        <taxon>Cirripedia</taxon>
        <taxon>Thoracica</taxon>
        <taxon>Thoracicalcarea</taxon>
        <taxon>Balanomorpha</taxon>
        <taxon>Balanoidea</taxon>
        <taxon>Balanidae</taxon>
        <taxon>Amphibalaninae</taxon>
        <taxon>Amphibalanus</taxon>
    </lineage>
</organism>
<dbReference type="Proteomes" id="UP000440578">
    <property type="component" value="Unassembled WGS sequence"/>
</dbReference>
<dbReference type="PROSITE" id="PS50800">
    <property type="entry name" value="SAP"/>
    <property type="match status" value="1"/>
</dbReference>
<name>A0A6A4WF73_AMPAM</name>
<dbReference type="OrthoDB" id="6397699at2759"/>
<evidence type="ECO:0000313" key="5">
    <source>
        <dbReference type="Proteomes" id="UP000440578"/>
    </source>
</evidence>
<feature type="domain" description="SAP" evidence="3">
    <location>
        <begin position="5"/>
        <end position="39"/>
    </location>
</feature>
<dbReference type="Pfam" id="PF18701">
    <property type="entry name" value="DUF5641"/>
    <property type="match status" value="1"/>
</dbReference>
<dbReference type="InterPro" id="IPR031311">
    <property type="entry name" value="CHIT_BIND_RR_consensus"/>
</dbReference>
<accession>A0A6A4WF73</accession>
<dbReference type="InterPro" id="IPR040676">
    <property type="entry name" value="DUF5641"/>
</dbReference>
<dbReference type="PANTHER" id="PTHR47331">
    <property type="entry name" value="PHD-TYPE DOMAIN-CONTAINING PROTEIN"/>
    <property type="match status" value="1"/>
</dbReference>
<dbReference type="SMART" id="SM00513">
    <property type="entry name" value="SAP"/>
    <property type="match status" value="1"/>
</dbReference>
<dbReference type="PROSITE" id="PS51155">
    <property type="entry name" value="CHIT_BIND_RR_2"/>
    <property type="match status" value="1"/>
</dbReference>